<dbReference type="EMBL" id="JAPWDV010000001">
    <property type="protein sequence ID" value="KAJ6224386.1"/>
    <property type="molecule type" value="Genomic_DNA"/>
</dbReference>
<dbReference type="Gene3D" id="1.10.150.50">
    <property type="entry name" value="Transcription Factor, Ets-1"/>
    <property type="match status" value="1"/>
</dbReference>
<dbReference type="CDD" id="cd11722">
    <property type="entry name" value="SOAR"/>
    <property type="match status" value="1"/>
</dbReference>
<dbReference type="Gene3D" id="1.10.287.3550">
    <property type="match status" value="1"/>
</dbReference>
<proteinExistence type="predicted"/>
<keyword evidence="11 14" id="KW-0472">Membrane</keyword>
<dbReference type="PROSITE" id="PS50105">
    <property type="entry name" value="SAM_DOMAIN"/>
    <property type="match status" value="1"/>
</dbReference>
<keyword evidence="6" id="KW-0732">Signal</keyword>
<dbReference type="SUPFAM" id="SSF47769">
    <property type="entry name" value="SAM/Pointed domain"/>
    <property type="match status" value="1"/>
</dbReference>
<evidence type="ECO:0000256" key="6">
    <source>
        <dbReference type="ARBA" id="ARBA00022729"/>
    </source>
</evidence>
<dbReference type="GO" id="GO:0005509">
    <property type="term" value="F:calcium ion binding"/>
    <property type="evidence" value="ECO:0007669"/>
    <property type="project" value="TreeGrafter"/>
</dbReference>
<evidence type="ECO:0000256" key="11">
    <source>
        <dbReference type="ARBA" id="ARBA00023136"/>
    </source>
</evidence>
<feature type="coiled-coil region" evidence="12">
    <location>
        <begin position="327"/>
        <end position="417"/>
    </location>
</feature>
<evidence type="ECO:0000256" key="3">
    <source>
        <dbReference type="ARBA" id="ARBA00022568"/>
    </source>
</evidence>
<protein>
    <recommendedName>
        <fullName evidence="15">SAM domain-containing protein</fullName>
    </recommendedName>
</protein>
<dbReference type="Gene3D" id="1.10.238.180">
    <property type="match status" value="1"/>
</dbReference>
<dbReference type="Pfam" id="PF25578">
    <property type="entry name" value="EF-hand_STIM1"/>
    <property type="match status" value="1"/>
</dbReference>
<evidence type="ECO:0000256" key="1">
    <source>
        <dbReference type="ARBA" id="ARBA00004479"/>
    </source>
</evidence>
<feature type="region of interest" description="Disordered" evidence="13">
    <location>
        <begin position="549"/>
        <end position="578"/>
    </location>
</feature>
<keyword evidence="10" id="KW-0406">Ion transport</keyword>
<evidence type="ECO:0000256" key="7">
    <source>
        <dbReference type="ARBA" id="ARBA00022837"/>
    </source>
</evidence>
<keyword evidence="3" id="KW-0109">Calcium transport</keyword>
<keyword evidence="8 14" id="KW-1133">Transmembrane helix</keyword>
<feature type="coiled-coil region" evidence="12">
    <location>
        <begin position="441"/>
        <end position="468"/>
    </location>
</feature>
<dbReference type="InterPro" id="IPR032393">
    <property type="entry name" value="SOAR_STIM1/2"/>
</dbReference>
<dbReference type="FunFam" id="1.10.238.180:FF:000001">
    <property type="entry name" value="Stromal interaction molecule 1"/>
    <property type="match status" value="1"/>
</dbReference>
<evidence type="ECO:0000256" key="5">
    <source>
        <dbReference type="ARBA" id="ARBA00022723"/>
    </source>
</evidence>
<dbReference type="GO" id="GO:0002115">
    <property type="term" value="P:store-operated calcium entry"/>
    <property type="evidence" value="ECO:0007669"/>
    <property type="project" value="TreeGrafter"/>
</dbReference>
<evidence type="ECO:0000256" key="8">
    <source>
        <dbReference type="ARBA" id="ARBA00022989"/>
    </source>
</evidence>
<dbReference type="GO" id="GO:0051049">
    <property type="term" value="P:regulation of transport"/>
    <property type="evidence" value="ECO:0007669"/>
    <property type="project" value="UniProtKB-ARBA"/>
</dbReference>
<evidence type="ECO:0000256" key="14">
    <source>
        <dbReference type="SAM" id="Phobius"/>
    </source>
</evidence>
<dbReference type="InterPro" id="IPR057835">
    <property type="entry name" value="EF-hand_STIM1/2"/>
</dbReference>
<keyword evidence="2" id="KW-0813">Transport</keyword>
<dbReference type="GO" id="GO:0005783">
    <property type="term" value="C:endoplasmic reticulum"/>
    <property type="evidence" value="ECO:0007669"/>
    <property type="project" value="TreeGrafter"/>
</dbReference>
<reference evidence="16" key="1">
    <citation type="submission" date="2022-12" db="EMBL/GenBank/DDBJ databases">
        <title>Genome assemblies of Blomia tropicalis.</title>
        <authorList>
            <person name="Cui Y."/>
        </authorList>
    </citation>
    <scope>NUCLEOTIDE SEQUENCE</scope>
    <source>
        <tissue evidence="16">Adult mites</tissue>
    </source>
</reference>
<keyword evidence="7" id="KW-0106">Calcium</keyword>
<comment type="caution">
    <text evidence="16">The sequence shown here is derived from an EMBL/GenBank/DDBJ whole genome shotgun (WGS) entry which is preliminary data.</text>
</comment>
<feature type="transmembrane region" description="Helical" evidence="14">
    <location>
        <begin position="300"/>
        <end position="317"/>
    </location>
</feature>
<dbReference type="Pfam" id="PF16533">
    <property type="entry name" value="SOAR"/>
    <property type="match status" value="1"/>
</dbReference>
<dbReference type="GO" id="GO:0005886">
    <property type="term" value="C:plasma membrane"/>
    <property type="evidence" value="ECO:0007669"/>
    <property type="project" value="TreeGrafter"/>
</dbReference>
<evidence type="ECO:0000259" key="15">
    <source>
        <dbReference type="PROSITE" id="PS50105"/>
    </source>
</evidence>
<accession>A0A9Q0MEB1</accession>
<evidence type="ECO:0000256" key="10">
    <source>
        <dbReference type="ARBA" id="ARBA00023065"/>
    </source>
</evidence>
<feature type="compositionally biased region" description="Basic and acidic residues" evidence="13">
    <location>
        <begin position="567"/>
        <end position="578"/>
    </location>
</feature>
<evidence type="ECO:0000256" key="4">
    <source>
        <dbReference type="ARBA" id="ARBA00022692"/>
    </source>
</evidence>
<keyword evidence="5" id="KW-0479">Metal-binding</keyword>
<dbReference type="Proteomes" id="UP001142055">
    <property type="component" value="Chromosome 1"/>
</dbReference>
<dbReference type="InterPro" id="IPR013761">
    <property type="entry name" value="SAM/pointed_sf"/>
</dbReference>
<dbReference type="GO" id="GO:0005246">
    <property type="term" value="F:calcium channel regulator activity"/>
    <property type="evidence" value="ECO:0007669"/>
    <property type="project" value="InterPro"/>
</dbReference>
<evidence type="ECO:0000256" key="2">
    <source>
        <dbReference type="ARBA" id="ARBA00022448"/>
    </source>
</evidence>
<sequence>MDHQRQSFGHCWIRLNRSSRSELPKTRIRIGYTKPNLLSSGFTIILPLLFINIWSSLPIVIHASSATASNSSPSSIHSIPNESSSSIHSSVFIEPSSSYKPTQIKSSNNVNTEKSYSLSECQSLQIASMQDQHSTNIKDYNCEELNFCDDKLGFEAILSLHRQLDDDANGDIDISESNEFLRDELKYESGANDRQKAFHGNDKHITVDELWRSWMISAVHNWSVEETADWLCNVVELPQYRARFELHAIDGTALPRLAANPQFSNIIGINNMIHRQKISLKATDIVLFGVPKPNTMVKDLILVGLVVVAFAISWFAFKQHKYSQIHLKKMMKDMESLSSAAKQLESLQAELNKTKQEHENASKEKMALEMKLKQTKQKMAGTPPTDDETAIVDDQRTAEMEAQLTAVSDELRRYKNAFNAQQWIPPLKLQSFLQLTYEIEIKNYNAKKAAAEMQLHAARDECDKLKKKRSTLLGAFRVAHGSSIDYVDNTILQARTLMGELTKEMQERIKRWKLIENFCGFDIIHNPGLIALEKMLYGTIVSNNSIQTPMSSSSGVSSSTFHLYQRKPNESSNDDKMDTVSLKSSYSTMNMVSSQWNNSALKNVRTASVYTNFQPSTPPNERTIMEEDCGLLMIARSNEEQTLANNNGKPIYNSKRSGTQVELATNAIPRSNSKVSTFRRGSSDGVEKHFEEQYLTQLGSQSDSSIRCNKKQSVTSVCKEETFHHPQSIHTLLSKKLHDINDEIISSSSSESSTTTNYNTKSVASNDDLDSCESNSITEPEKKRSFFGLRKRKSYPKLTKTKDS</sequence>
<name>A0A9Q0MEB1_BLOTA</name>
<evidence type="ECO:0000256" key="12">
    <source>
        <dbReference type="SAM" id="Coils"/>
    </source>
</evidence>
<keyword evidence="17" id="KW-1185">Reference proteome</keyword>
<keyword evidence="4 14" id="KW-0812">Transmembrane</keyword>
<dbReference type="Gene3D" id="1.20.5.340">
    <property type="match status" value="1"/>
</dbReference>
<dbReference type="PANTHER" id="PTHR15136">
    <property type="entry name" value="STROMAL INTERACTION MOLECULE HOMOLOG"/>
    <property type="match status" value="1"/>
</dbReference>
<gene>
    <name evidence="16" type="ORF">RDWZM_002931</name>
</gene>
<dbReference type="PANTHER" id="PTHR15136:SF5">
    <property type="entry name" value="STROMAL INTERACTION MOLECULE HOMOLOG"/>
    <property type="match status" value="1"/>
</dbReference>
<organism evidence="16 17">
    <name type="scientific">Blomia tropicalis</name>
    <name type="common">Mite</name>
    <dbReference type="NCBI Taxonomy" id="40697"/>
    <lineage>
        <taxon>Eukaryota</taxon>
        <taxon>Metazoa</taxon>
        <taxon>Ecdysozoa</taxon>
        <taxon>Arthropoda</taxon>
        <taxon>Chelicerata</taxon>
        <taxon>Arachnida</taxon>
        <taxon>Acari</taxon>
        <taxon>Acariformes</taxon>
        <taxon>Sarcoptiformes</taxon>
        <taxon>Astigmata</taxon>
        <taxon>Glycyphagoidea</taxon>
        <taxon>Echimyopodidae</taxon>
        <taxon>Blomia</taxon>
    </lineage>
</organism>
<dbReference type="InterPro" id="IPR037608">
    <property type="entry name" value="STIM1/2"/>
</dbReference>
<dbReference type="AlphaFoldDB" id="A0A9Q0MEB1"/>
<evidence type="ECO:0000313" key="17">
    <source>
        <dbReference type="Proteomes" id="UP001142055"/>
    </source>
</evidence>
<keyword evidence="9 12" id="KW-0175">Coiled coil</keyword>
<feature type="compositionally biased region" description="Low complexity" evidence="13">
    <location>
        <begin position="747"/>
        <end position="756"/>
    </location>
</feature>
<dbReference type="GO" id="GO:0006874">
    <property type="term" value="P:intracellular calcium ion homeostasis"/>
    <property type="evidence" value="ECO:0007669"/>
    <property type="project" value="TreeGrafter"/>
</dbReference>
<feature type="region of interest" description="Disordered" evidence="13">
    <location>
        <begin position="747"/>
        <end position="780"/>
    </location>
</feature>
<evidence type="ECO:0000256" key="9">
    <source>
        <dbReference type="ARBA" id="ARBA00023054"/>
    </source>
</evidence>
<evidence type="ECO:0000256" key="13">
    <source>
        <dbReference type="SAM" id="MobiDB-lite"/>
    </source>
</evidence>
<feature type="transmembrane region" description="Helical" evidence="14">
    <location>
        <begin position="37"/>
        <end position="57"/>
    </location>
</feature>
<dbReference type="InterPro" id="IPR001660">
    <property type="entry name" value="SAM"/>
</dbReference>
<feature type="domain" description="SAM" evidence="15">
    <location>
        <begin position="222"/>
        <end position="278"/>
    </location>
</feature>
<dbReference type="Pfam" id="PF07647">
    <property type="entry name" value="SAM_2"/>
    <property type="match status" value="1"/>
</dbReference>
<evidence type="ECO:0000313" key="16">
    <source>
        <dbReference type="EMBL" id="KAJ6224386.1"/>
    </source>
</evidence>
<comment type="subcellular location">
    <subcellularLocation>
        <location evidence="1">Membrane</location>
        <topology evidence="1">Single-pass type I membrane protein</topology>
    </subcellularLocation>
</comment>